<reference evidence="1 2" key="1">
    <citation type="submission" date="2022-03" db="EMBL/GenBank/DDBJ databases">
        <authorList>
            <person name="Brunel B."/>
        </authorList>
    </citation>
    <scope>NUCLEOTIDE SEQUENCE [LARGE SCALE GENOMIC DNA]</scope>
    <source>
        <strain evidence="1">STM5069sample</strain>
    </source>
</reference>
<proteinExistence type="predicted"/>
<evidence type="ECO:0008006" key="3">
    <source>
        <dbReference type="Google" id="ProtNLM"/>
    </source>
</evidence>
<gene>
    <name evidence="1" type="ORF">MES5069_210015</name>
</gene>
<comment type="caution">
    <text evidence="1">The sequence shown here is derived from an EMBL/GenBank/DDBJ whole genome shotgun (WGS) entry which is preliminary data.</text>
</comment>
<dbReference type="EMBL" id="CAKXZT010000115">
    <property type="protein sequence ID" value="CAH2398904.1"/>
    <property type="molecule type" value="Genomic_DNA"/>
</dbReference>
<protein>
    <recommendedName>
        <fullName evidence="3">CopG family transcriptional regulator</fullName>
    </recommendedName>
</protein>
<sequence length="76" mass="8622">MITKTLENLVKHAEAWPREDQEELADYARVIEARRTGLYATSETERRGVTAGLAEADQGTFVDEDTVRAADTRRRL</sequence>
<keyword evidence="2" id="KW-1185">Reference proteome</keyword>
<dbReference type="Proteomes" id="UP001153050">
    <property type="component" value="Unassembled WGS sequence"/>
</dbReference>
<evidence type="ECO:0000313" key="2">
    <source>
        <dbReference type="Proteomes" id="UP001153050"/>
    </source>
</evidence>
<name>A0ABN8JMQ1_9HYPH</name>
<organism evidence="1 2">
    <name type="scientific">Mesorhizobium escarrei</name>
    <dbReference type="NCBI Taxonomy" id="666018"/>
    <lineage>
        <taxon>Bacteria</taxon>
        <taxon>Pseudomonadati</taxon>
        <taxon>Pseudomonadota</taxon>
        <taxon>Alphaproteobacteria</taxon>
        <taxon>Hyphomicrobiales</taxon>
        <taxon>Phyllobacteriaceae</taxon>
        <taxon>Mesorhizobium</taxon>
    </lineage>
</organism>
<evidence type="ECO:0000313" key="1">
    <source>
        <dbReference type="EMBL" id="CAH2398904.1"/>
    </source>
</evidence>
<accession>A0ABN8JMQ1</accession>